<feature type="compositionally biased region" description="Low complexity" evidence="1">
    <location>
        <begin position="323"/>
        <end position="335"/>
    </location>
</feature>
<evidence type="ECO:0000256" key="2">
    <source>
        <dbReference type="SAM" id="Phobius"/>
    </source>
</evidence>
<keyword evidence="2" id="KW-0812">Transmembrane</keyword>
<evidence type="ECO:0000313" key="6">
    <source>
        <dbReference type="Proteomes" id="UP000572268"/>
    </source>
</evidence>
<dbReference type="EMBL" id="JABAHT010000759">
    <property type="protein sequence ID" value="KAF4652120.1"/>
    <property type="molecule type" value="Genomic_DNA"/>
</dbReference>
<feature type="compositionally biased region" description="Low complexity" evidence="1">
    <location>
        <begin position="377"/>
        <end position="388"/>
    </location>
</feature>
<dbReference type="Proteomes" id="UP000572268">
    <property type="component" value="Unassembled WGS sequence"/>
</dbReference>
<feature type="region of interest" description="Disordered" evidence="1">
    <location>
        <begin position="286"/>
        <end position="360"/>
    </location>
</feature>
<accession>A0A7J6KYA0</accession>
<evidence type="ECO:0000313" key="5">
    <source>
        <dbReference type="Proteomes" id="UP000570595"/>
    </source>
</evidence>
<dbReference type="AlphaFoldDB" id="A0A7J6KYA0"/>
<reference evidence="5 6" key="1">
    <citation type="submission" date="2020-04" db="EMBL/GenBank/DDBJ databases">
        <title>Perkinsus olseni comparative genomics.</title>
        <authorList>
            <person name="Bogema D.R."/>
        </authorList>
    </citation>
    <scope>NUCLEOTIDE SEQUENCE [LARGE SCALE GENOMIC DNA]</scope>
    <source>
        <strain evidence="3">ATCC PRA-179</strain>
        <strain evidence="4">ATCC PRA-31</strain>
    </source>
</reference>
<keyword evidence="2" id="KW-1133">Transmembrane helix</keyword>
<dbReference type="InterPro" id="IPR010718">
    <property type="entry name" value="DUF1294"/>
</dbReference>
<feature type="region of interest" description="Disordered" evidence="1">
    <location>
        <begin position="219"/>
        <end position="263"/>
    </location>
</feature>
<evidence type="ECO:0000313" key="4">
    <source>
        <dbReference type="EMBL" id="KAF4654164.1"/>
    </source>
</evidence>
<proteinExistence type="predicted"/>
<feature type="transmembrane region" description="Helical" evidence="2">
    <location>
        <begin position="450"/>
        <end position="468"/>
    </location>
</feature>
<keyword evidence="2" id="KW-0472">Membrane</keyword>
<protein>
    <submittedName>
        <fullName evidence="3">Uncharacterized protein</fullName>
    </submittedName>
</protein>
<dbReference type="Proteomes" id="UP000570595">
    <property type="component" value="Unassembled WGS sequence"/>
</dbReference>
<dbReference type="Pfam" id="PF06961">
    <property type="entry name" value="DUF1294"/>
    <property type="match status" value="1"/>
</dbReference>
<feature type="region of interest" description="Disordered" evidence="1">
    <location>
        <begin position="377"/>
        <end position="402"/>
    </location>
</feature>
<dbReference type="EMBL" id="JABANN010000743">
    <property type="protein sequence ID" value="KAF4654164.1"/>
    <property type="molecule type" value="Genomic_DNA"/>
</dbReference>
<sequence>MSSDNYNEYIDKGIHLFRKGVKEAKKLGKKANKEIKKAAGLPTGPCTETNPRYYIVVARQGAMVRKGIEMDSPQVHGLRRADICTVVKISGRRARIVEPVEGWVSLYTADGEVIMRQTLPPDRREQNMHLDRRFEQVKREQDRVGGYKEAVKIANDHATAAMGEGGDGSGGSAAASERYYQKESNAGGTAADFGYANRRDSAQEDSAVATAASLSTVAVRAKPETKNHGNGSSSAIPKLAAPGTLPKLPPPPSRRQQQHHHDVAQGPSIITTTQQQQQQGSMDLLGFDDDEEQQPTRITEDRTDSQPTSSSWGFDPLGHQPASSSPGPSSGPSPGLDIFSSSTSIPQQQGSAPQLKVGDSTNPFAALQGLGFPSSSVAQASSSSTTQSYHQPVDSNQQQQMRMVSPTAGDDLSWIFLSLILFFNLVNFILYFVDKKKAQYDRWRISEPTLLGFGIIAPFGGLMGMFIMRHKTKHWYFWLNNVFFAILWIIMGIALVSSYGWCGSSNSMVPCIVTACLIAVGGLAAVYCVGGELRYAWQRRR</sequence>
<feature type="compositionally biased region" description="Low complexity" evidence="1">
    <location>
        <begin position="237"/>
        <end position="246"/>
    </location>
</feature>
<evidence type="ECO:0000313" key="3">
    <source>
        <dbReference type="EMBL" id="KAF4652120.1"/>
    </source>
</evidence>
<feature type="compositionally biased region" description="Polar residues" evidence="1">
    <location>
        <begin position="389"/>
        <end position="402"/>
    </location>
</feature>
<feature type="transmembrane region" description="Helical" evidence="2">
    <location>
        <begin position="475"/>
        <end position="501"/>
    </location>
</feature>
<feature type="compositionally biased region" description="Polar residues" evidence="1">
    <location>
        <begin position="339"/>
        <end position="352"/>
    </location>
</feature>
<organism evidence="3 5">
    <name type="scientific">Perkinsus olseni</name>
    <name type="common">Perkinsus atlanticus</name>
    <dbReference type="NCBI Taxonomy" id="32597"/>
    <lineage>
        <taxon>Eukaryota</taxon>
        <taxon>Sar</taxon>
        <taxon>Alveolata</taxon>
        <taxon>Perkinsozoa</taxon>
        <taxon>Perkinsea</taxon>
        <taxon>Perkinsida</taxon>
        <taxon>Perkinsidae</taxon>
        <taxon>Perkinsus</taxon>
    </lineage>
</organism>
<evidence type="ECO:0000256" key="1">
    <source>
        <dbReference type="SAM" id="MobiDB-lite"/>
    </source>
</evidence>
<name>A0A7J6KYA0_PEROL</name>
<gene>
    <name evidence="4" type="ORF">FOL46_008850</name>
    <name evidence="3" type="ORF">FOZ61_009900</name>
</gene>
<feature type="transmembrane region" description="Helical" evidence="2">
    <location>
        <begin position="412"/>
        <end position="430"/>
    </location>
</feature>
<dbReference type="OrthoDB" id="444482at2759"/>
<comment type="caution">
    <text evidence="3">The sequence shown here is derived from an EMBL/GenBank/DDBJ whole genome shotgun (WGS) entry which is preliminary data.</text>
</comment>
<feature type="transmembrane region" description="Helical" evidence="2">
    <location>
        <begin position="507"/>
        <end position="530"/>
    </location>
</feature>